<dbReference type="CDD" id="cd02440">
    <property type="entry name" value="AdoMet_MTases"/>
    <property type="match status" value="1"/>
</dbReference>
<evidence type="ECO:0000313" key="6">
    <source>
        <dbReference type="WBParaSite" id="ACRNAN_Path_944.g3631.t1"/>
    </source>
</evidence>
<dbReference type="GO" id="GO:0008757">
    <property type="term" value="F:S-adenosylmethionine-dependent methyltransferase activity"/>
    <property type="evidence" value="ECO:0007669"/>
    <property type="project" value="TreeGrafter"/>
</dbReference>
<organism evidence="5 6">
    <name type="scientific">Acrobeloides nanus</name>
    <dbReference type="NCBI Taxonomy" id="290746"/>
    <lineage>
        <taxon>Eukaryota</taxon>
        <taxon>Metazoa</taxon>
        <taxon>Ecdysozoa</taxon>
        <taxon>Nematoda</taxon>
        <taxon>Chromadorea</taxon>
        <taxon>Rhabditida</taxon>
        <taxon>Tylenchina</taxon>
        <taxon>Cephalobomorpha</taxon>
        <taxon>Cephaloboidea</taxon>
        <taxon>Cephalobidae</taxon>
        <taxon>Acrobeloides</taxon>
    </lineage>
</organism>
<dbReference type="InterPro" id="IPR050362">
    <property type="entry name" value="Cation-dep_OMT"/>
</dbReference>
<reference evidence="6" key="1">
    <citation type="submission" date="2022-11" db="UniProtKB">
        <authorList>
            <consortium name="WormBaseParasite"/>
        </authorList>
    </citation>
    <scope>IDENTIFICATION</scope>
</reference>
<dbReference type="AlphaFoldDB" id="A0A914CDL8"/>
<keyword evidence="1" id="KW-0489">Methyltransferase</keyword>
<name>A0A914CDL8_9BILA</name>
<dbReference type="WBParaSite" id="ACRNAN_Path_944.g3631.t1">
    <property type="protein sequence ID" value="ACRNAN_Path_944.g3631.t1"/>
    <property type="gene ID" value="ACRNAN_Path_944.g3631"/>
</dbReference>
<dbReference type="SUPFAM" id="SSF53335">
    <property type="entry name" value="S-adenosyl-L-methionine-dependent methyltransferases"/>
    <property type="match status" value="1"/>
</dbReference>
<proteinExistence type="inferred from homology"/>
<dbReference type="Proteomes" id="UP000887540">
    <property type="component" value="Unplaced"/>
</dbReference>
<keyword evidence="2" id="KW-0808">Transferase</keyword>
<evidence type="ECO:0000313" key="5">
    <source>
        <dbReference type="Proteomes" id="UP000887540"/>
    </source>
</evidence>
<evidence type="ECO:0000256" key="1">
    <source>
        <dbReference type="ARBA" id="ARBA00022603"/>
    </source>
</evidence>
<evidence type="ECO:0000256" key="3">
    <source>
        <dbReference type="ARBA" id="ARBA00022691"/>
    </source>
</evidence>
<sequence length="234" mass="25823">MSQHWINSATGTKSYYEGGADPTTQYITKISLKETELGKAIHKATLEQSQDSIMLGAPEVLQFGKNFINLIKAKRVLDVGTFTGASAAAWAEALPEDGHVLSLDITHSHLDTIGKPVLKNYPDVLKKIDFKKAPALDVLDELLKNGEAGKWDFAFIDADKPNYPNYYERIVQLLRPGGVILVDNALFFGTVVGEPDKDDLTRNIVKTNKIASEDPRVDNMLITLGDGLHIIFKK</sequence>
<dbReference type="PANTHER" id="PTHR10509:SF93">
    <property type="entry name" value="CATECHOL O-METHYLTRANSFERASE DOMAIN-CONTAINING PROTEIN 1"/>
    <property type="match status" value="1"/>
</dbReference>
<dbReference type="GO" id="GO:0008171">
    <property type="term" value="F:O-methyltransferase activity"/>
    <property type="evidence" value="ECO:0007669"/>
    <property type="project" value="InterPro"/>
</dbReference>
<accession>A0A914CDL8</accession>
<evidence type="ECO:0000256" key="4">
    <source>
        <dbReference type="ARBA" id="ARBA00023453"/>
    </source>
</evidence>
<keyword evidence="3" id="KW-0949">S-adenosyl-L-methionine</keyword>
<dbReference type="InterPro" id="IPR029063">
    <property type="entry name" value="SAM-dependent_MTases_sf"/>
</dbReference>
<protein>
    <submittedName>
        <fullName evidence="6">O-methyltransferase</fullName>
    </submittedName>
</protein>
<comment type="similarity">
    <text evidence="4">Belongs to the class I-like SAM-binding methyltransferase superfamily. Cation-dependent O-methyltransferase family.</text>
</comment>
<dbReference type="Pfam" id="PF01596">
    <property type="entry name" value="Methyltransf_3"/>
    <property type="match status" value="1"/>
</dbReference>
<evidence type="ECO:0000256" key="2">
    <source>
        <dbReference type="ARBA" id="ARBA00022679"/>
    </source>
</evidence>
<dbReference type="Gene3D" id="3.40.50.150">
    <property type="entry name" value="Vaccinia Virus protein VP39"/>
    <property type="match status" value="1"/>
</dbReference>
<dbReference type="InterPro" id="IPR002935">
    <property type="entry name" value="SAM_O-MeTrfase"/>
</dbReference>
<keyword evidence="5" id="KW-1185">Reference proteome</keyword>
<dbReference type="PROSITE" id="PS51682">
    <property type="entry name" value="SAM_OMT_I"/>
    <property type="match status" value="1"/>
</dbReference>
<dbReference type="PANTHER" id="PTHR10509">
    <property type="entry name" value="O-METHYLTRANSFERASE-RELATED"/>
    <property type="match status" value="1"/>
</dbReference>
<dbReference type="GO" id="GO:0032259">
    <property type="term" value="P:methylation"/>
    <property type="evidence" value="ECO:0007669"/>
    <property type="project" value="UniProtKB-KW"/>
</dbReference>